<evidence type="ECO:0000313" key="2">
    <source>
        <dbReference type="Proteomes" id="UP000318199"/>
    </source>
</evidence>
<dbReference type="Proteomes" id="UP000318199">
    <property type="component" value="Unassembled WGS sequence"/>
</dbReference>
<proteinExistence type="predicted"/>
<dbReference type="AlphaFoldDB" id="A0A562ZNP6"/>
<accession>A0A562ZNP6</accession>
<gene>
    <name evidence="1" type="ORF">FN976_17540</name>
</gene>
<evidence type="ECO:0000313" key="1">
    <source>
        <dbReference type="EMBL" id="TWO70163.1"/>
    </source>
</evidence>
<comment type="caution">
    <text evidence="1">The sequence shown here is derived from an EMBL/GenBank/DDBJ whole genome shotgun (WGS) entry which is preliminary data.</text>
</comment>
<reference evidence="1 2" key="1">
    <citation type="submission" date="2019-07" db="EMBL/GenBank/DDBJ databases">
        <title>Caenimonas sedimenti sp. nov., isolated from activated sludge.</title>
        <authorList>
            <person name="Xu J."/>
        </authorList>
    </citation>
    <scope>NUCLEOTIDE SEQUENCE [LARGE SCALE GENOMIC DNA]</scope>
    <source>
        <strain evidence="1 2">HX-9-20</strain>
    </source>
</reference>
<organism evidence="1 2">
    <name type="scientific">Caenimonas sedimenti</name>
    <dbReference type="NCBI Taxonomy" id="2596921"/>
    <lineage>
        <taxon>Bacteria</taxon>
        <taxon>Pseudomonadati</taxon>
        <taxon>Pseudomonadota</taxon>
        <taxon>Betaproteobacteria</taxon>
        <taxon>Burkholderiales</taxon>
        <taxon>Comamonadaceae</taxon>
        <taxon>Caenimonas</taxon>
    </lineage>
</organism>
<sequence>MAWWYGETRKRRLTWRRDFIRAYRFPPGLAEKLRRKHPNLSAEQVRVVEIALREFFLFYLRSGSQSVGMPSRVTDDLWHEFILDTRAYAAFCQQAFGHFFHHVPSGGLGQGKKKDAALRRTWRLACAAERMHPAKARKLPRLFGLDAQLAVAGGLVYSLHWAGSQKEEEGGCGGGACGGGGLASGEGSGCAGGAGCSGGGGCGGGGCGGG</sequence>
<dbReference type="EMBL" id="VOBQ01000013">
    <property type="protein sequence ID" value="TWO70163.1"/>
    <property type="molecule type" value="Genomic_DNA"/>
</dbReference>
<keyword evidence="2" id="KW-1185">Reference proteome</keyword>
<dbReference type="OrthoDB" id="278697at2"/>
<protein>
    <submittedName>
        <fullName evidence="1">Uncharacterized protein</fullName>
    </submittedName>
</protein>
<name>A0A562ZNP6_9BURK</name>